<organism evidence="2">
    <name type="scientific">Gordonia amarae</name>
    <dbReference type="NCBI Taxonomy" id="36821"/>
    <lineage>
        <taxon>Bacteria</taxon>
        <taxon>Bacillati</taxon>
        <taxon>Actinomycetota</taxon>
        <taxon>Actinomycetes</taxon>
        <taxon>Mycobacteriales</taxon>
        <taxon>Gordoniaceae</taxon>
        <taxon>Gordonia</taxon>
    </lineage>
</organism>
<sequence>MSDVDAFDGVVKKYLNAVADQNFQQFGELITEDCEFTLVPIGYTWRGREQVIGALTVSGDGEGTGGGRKVRITNSFANADQVLLEYEREATIAGRTIVIDGYCWIAHIQDGRIDSVREYINPSNPVIALAMTFVLRVYPRLTRRKARR</sequence>
<protein>
    <recommendedName>
        <fullName evidence="1">SnoaL-like domain-containing protein</fullName>
    </recommendedName>
</protein>
<dbReference type="SUPFAM" id="SSF54427">
    <property type="entry name" value="NTF2-like"/>
    <property type="match status" value="1"/>
</dbReference>
<dbReference type="InterPro" id="IPR032710">
    <property type="entry name" value="NTF2-like_dom_sf"/>
</dbReference>
<dbReference type="EMBL" id="CP045810">
    <property type="protein sequence ID" value="QHN41302.1"/>
    <property type="molecule type" value="Genomic_DNA"/>
</dbReference>
<proteinExistence type="predicted"/>
<dbReference type="AlphaFoldDB" id="A0A857L1Z6"/>
<evidence type="ECO:0000259" key="1">
    <source>
        <dbReference type="Pfam" id="PF12680"/>
    </source>
</evidence>
<dbReference type="InterPro" id="IPR037401">
    <property type="entry name" value="SnoaL-like"/>
</dbReference>
<feature type="domain" description="SnoaL-like" evidence="1">
    <location>
        <begin position="11"/>
        <end position="114"/>
    </location>
</feature>
<dbReference type="RefSeq" id="WP_005181023.1">
    <property type="nucleotide sequence ID" value="NZ_CP045804.1"/>
</dbReference>
<accession>A0A857L1Z6</accession>
<reference evidence="2" key="1">
    <citation type="journal article" date="2021" name="Nat. Microbiol.">
        <title>Cocultivation of an ultrasmall environmental parasitic bacterium with lytic ability against bacteria associated with wastewater foams.</title>
        <authorList>
            <person name="Batinovic S."/>
            <person name="Rose J.J.A."/>
            <person name="Ratcliffe J."/>
            <person name="Seviour R.J."/>
            <person name="Petrovski S."/>
        </authorList>
    </citation>
    <scope>NUCLEOTIDE SEQUENCE</scope>
    <source>
        <strain evidence="2">CON44</strain>
    </source>
</reference>
<name>A0A857L1Z6_9ACTN</name>
<dbReference type="Pfam" id="PF12680">
    <property type="entry name" value="SnoaL_2"/>
    <property type="match status" value="1"/>
</dbReference>
<dbReference type="Gene3D" id="3.10.450.50">
    <property type="match status" value="1"/>
</dbReference>
<gene>
    <name evidence="2" type="ORF">GII30_20910</name>
</gene>
<evidence type="ECO:0000313" key="2">
    <source>
        <dbReference type="EMBL" id="QHN41302.1"/>
    </source>
</evidence>